<evidence type="ECO:0000256" key="2">
    <source>
        <dbReference type="SAM" id="Phobius"/>
    </source>
</evidence>
<reference evidence="3 4" key="1">
    <citation type="submission" date="2019-05" db="EMBL/GenBank/DDBJ databases">
        <title>Georgenia *** sp. nov., and Georgenia *** sp. nov., isolated from the intestinal contents of plateau pika (Ochotona curzoniae) in the Qinghai-Tibet plateau of China.</title>
        <authorList>
            <person name="Tian Z."/>
        </authorList>
    </citation>
    <scope>NUCLEOTIDE SEQUENCE [LARGE SCALE GENOMIC DNA]</scope>
    <source>
        <strain evidence="3 4">Z294</strain>
    </source>
</reference>
<protein>
    <submittedName>
        <fullName evidence="3">Dimethyl sulfoxide reductase</fullName>
    </submittedName>
</protein>
<evidence type="ECO:0000313" key="3">
    <source>
        <dbReference type="EMBL" id="QDB78686.1"/>
    </source>
</evidence>
<organism evidence="3 4">
    <name type="scientific">Georgenia wutianyii</name>
    <dbReference type="NCBI Taxonomy" id="2585135"/>
    <lineage>
        <taxon>Bacteria</taxon>
        <taxon>Bacillati</taxon>
        <taxon>Actinomycetota</taxon>
        <taxon>Actinomycetes</taxon>
        <taxon>Micrococcales</taxon>
        <taxon>Bogoriellaceae</taxon>
        <taxon>Georgenia</taxon>
    </lineage>
</organism>
<keyword evidence="4" id="KW-1185">Reference proteome</keyword>
<sequence>MNVHELPMILFTVIAQMCVGTFIILGVVQLIASRRHDMRTVERLTEPVVYAIGPAMVLGLAASTLHMNDITNTLNVFRNVGTSWLSREIVFGIAFAALGFAFALLQWFKIGTIRVRQLVAAATALTGIALIWSMSQIYYSLQTVPAWNTPIVPLHFFATTLMLGALAAGCALMLTATIRNRRRPQTTDTEATGEGTSEGNGEGTGEGTGGALATLVRTRVAQINAPTTTDEWTLTTRTVQYLAVASATIGVLVLASYPLHIADLATQGATTAAAVFSGTFFAIRLILLGIAAVILALFTYRAAGQARRENPIHLTTLMTAAFTLALIAELMGRSLHYDSMIRVGI</sequence>
<feature type="region of interest" description="Disordered" evidence="1">
    <location>
        <begin position="183"/>
        <end position="208"/>
    </location>
</feature>
<feature type="transmembrane region" description="Helical" evidence="2">
    <location>
        <begin position="312"/>
        <end position="332"/>
    </location>
</feature>
<dbReference type="PANTHER" id="PTHR38095">
    <property type="entry name" value="ANAEROBIC DIMETHYL SULFOXIDE REDUCTASE CHAIN YNFH"/>
    <property type="match status" value="1"/>
</dbReference>
<proteinExistence type="predicted"/>
<feature type="compositionally biased region" description="Low complexity" evidence="1">
    <location>
        <begin position="186"/>
        <end position="195"/>
    </location>
</feature>
<feature type="compositionally biased region" description="Gly residues" evidence="1">
    <location>
        <begin position="196"/>
        <end position="208"/>
    </location>
</feature>
<keyword evidence="2" id="KW-0812">Transmembrane</keyword>
<evidence type="ECO:0000313" key="4">
    <source>
        <dbReference type="Proteomes" id="UP000313948"/>
    </source>
</evidence>
<feature type="transmembrane region" description="Helical" evidence="2">
    <location>
        <begin position="241"/>
        <end position="261"/>
    </location>
</feature>
<dbReference type="EMBL" id="CP040899">
    <property type="protein sequence ID" value="QDB78686.1"/>
    <property type="molecule type" value="Genomic_DNA"/>
</dbReference>
<keyword evidence="2" id="KW-0472">Membrane</keyword>
<dbReference type="Proteomes" id="UP000313948">
    <property type="component" value="Chromosome"/>
</dbReference>
<dbReference type="PANTHER" id="PTHR38095:SF1">
    <property type="entry name" value="ANAEROBIC DIMETHYL SULFOXIDE REDUCTASE CHAIN YNFH"/>
    <property type="match status" value="1"/>
</dbReference>
<evidence type="ECO:0000256" key="1">
    <source>
        <dbReference type="SAM" id="MobiDB-lite"/>
    </source>
</evidence>
<feature type="transmembrane region" description="Helical" evidence="2">
    <location>
        <begin position="6"/>
        <end position="32"/>
    </location>
</feature>
<feature type="transmembrane region" description="Helical" evidence="2">
    <location>
        <begin position="84"/>
        <end position="105"/>
    </location>
</feature>
<feature type="transmembrane region" description="Helical" evidence="2">
    <location>
        <begin position="151"/>
        <end position="174"/>
    </location>
</feature>
<feature type="transmembrane region" description="Helical" evidence="2">
    <location>
        <begin position="281"/>
        <end position="300"/>
    </location>
</feature>
<dbReference type="RefSeq" id="WP_139948060.1">
    <property type="nucleotide sequence ID" value="NZ_CP040899.1"/>
</dbReference>
<dbReference type="Pfam" id="PF04976">
    <property type="entry name" value="DmsC"/>
    <property type="match status" value="1"/>
</dbReference>
<dbReference type="InterPro" id="IPR007059">
    <property type="entry name" value="DmsC"/>
</dbReference>
<keyword evidence="2" id="KW-1133">Transmembrane helix</keyword>
<feature type="transmembrane region" description="Helical" evidence="2">
    <location>
        <begin position="117"/>
        <end position="139"/>
    </location>
</feature>
<gene>
    <name evidence="3" type="ORF">FE251_04305</name>
</gene>
<feature type="transmembrane region" description="Helical" evidence="2">
    <location>
        <begin position="44"/>
        <end position="64"/>
    </location>
</feature>
<accession>A0ABX5VLW5</accession>
<name>A0ABX5VLW5_9MICO</name>